<evidence type="ECO:0008006" key="4">
    <source>
        <dbReference type="Google" id="ProtNLM"/>
    </source>
</evidence>
<dbReference type="AlphaFoldDB" id="A0A2P5DZB4"/>
<sequence length="63" mass="7006">MLATQSRSRRRLLLLASMSPFACLQSPLTCTVISLTVDMTTPSCSPYCAVVNLCLRHRFSLML</sequence>
<feature type="signal peptide" evidence="1">
    <location>
        <begin position="1"/>
        <end position="24"/>
    </location>
</feature>
<protein>
    <recommendedName>
        <fullName evidence="4">Secreted protein</fullName>
    </recommendedName>
</protein>
<keyword evidence="3" id="KW-1185">Reference proteome</keyword>
<dbReference type="Proteomes" id="UP000237105">
    <property type="component" value="Unassembled WGS sequence"/>
</dbReference>
<evidence type="ECO:0000313" key="3">
    <source>
        <dbReference type="Proteomes" id="UP000237105"/>
    </source>
</evidence>
<dbReference type="EMBL" id="JXTB01000008">
    <property type="protein sequence ID" value="PON78642.1"/>
    <property type="molecule type" value="Genomic_DNA"/>
</dbReference>
<comment type="caution">
    <text evidence="2">The sequence shown here is derived from an EMBL/GenBank/DDBJ whole genome shotgun (WGS) entry which is preliminary data.</text>
</comment>
<reference evidence="3" key="1">
    <citation type="submission" date="2016-06" db="EMBL/GenBank/DDBJ databases">
        <title>Parallel loss of symbiosis genes in relatives of nitrogen-fixing non-legume Parasponia.</title>
        <authorList>
            <person name="Van Velzen R."/>
            <person name="Holmer R."/>
            <person name="Bu F."/>
            <person name="Rutten L."/>
            <person name="Van Zeijl A."/>
            <person name="Liu W."/>
            <person name="Santuari L."/>
            <person name="Cao Q."/>
            <person name="Sharma T."/>
            <person name="Shen D."/>
            <person name="Roswanjaya Y."/>
            <person name="Wardhani T."/>
            <person name="Kalhor M.S."/>
            <person name="Jansen J."/>
            <person name="Van den Hoogen J."/>
            <person name="Gungor B."/>
            <person name="Hartog M."/>
            <person name="Hontelez J."/>
            <person name="Verver J."/>
            <person name="Yang W.-C."/>
            <person name="Schijlen E."/>
            <person name="Repin R."/>
            <person name="Schilthuizen M."/>
            <person name="Schranz E."/>
            <person name="Heidstra R."/>
            <person name="Miyata K."/>
            <person name="Fedorova E."/>
            <person name="Kohlen W."/>
            <person name="Bisseling T."/>
            <person name="Smit S."/>
            <person name="Geurts R."/>
        </authorList>
    </citation>
    <scope>NUCLEOTIDE SEQUENCE [LARGE SCALE GENOMIC DNA]</scope>
    <source>
        <strain evidence="3">cv. WU1-14</strain>
    </source>
</reference>
<evidence type="ECO:0000313" key="2">
    <source>
        <dbReference type="EMBL" id="PON78642.1"/>
    </source>
</evidence>
<accession>A0A2P5DZB4</accession>
<keyword evidence="1" id="KW-0732">Signal</keyword>
<evidence type="ECO:0000256" key="1">
    <source>
        <dbReference type="SAM" id="SignalP"/>
    </source>
</evidence>
<gene>
    <name evidence="2" type="ORF">PanWU01x14_019000</name>
</gene>
<name>A0A2P5DZB4_PARAD</name>
<feature type="chain" id="PRO_5015193616" description="Secreted protein" evidence="1">
    <location>
        <begin position="25"/>
        <end position="63"/>
    </location>
</feature>
<proteinExistence type="predicted"/>
<feature type="non-terminal residue" evidence="2">
    <location>
        <position position="63"/>
    </location>
</feature>
<organism evidence="2 3">
    <name type="scientific">Parasponia andersonii</name>
    <name type="common">Sponia andersonii</name>
    <dbReference type="NCBI Taxonomy" id="3476"/>
    <lineage>
        <taxon>Eukaryota</taxon>
        <taxon>Viridiplantae</taxon>
        <taxon>Streptophyta</taxon>
        <taxon>Embryophyta</taxon>
        <taxon>Tracheophyta</taxon>
        <taxon>Spermatophyta</taxon>
        <taxon>Magnoliopsida</taxon>
        <taxon>eudicotyledons</taxon>
        <taxon>Gunneridae</taxon>
        <taxon>Pentapetalae</taxon>
        <taxon>rosids</taxon>
        <taxon>fabids</taxon>
        <taxon>Rosales</taxon>
        <taxon>Cannabaceae</taxon>
        <taxon>Parasponia</taxon>
    </lineage>
</organism>